<evidence type="ECO:0000313" key="3">
    <source>
        <dbReference type="EMBL" id="SST30012.1"/>
    </source>
</evidence>
<dbReference type="AlphaFoldDB" id="A0A335G5L9"/>
<evidence type="ECO:0000313" key="5">
    <source>
        <dbReference type="Proteomes" id="UP001174156"/>
    </source>
</evidence>
<accession>A0A335G5L9</accession>
<organism evidence="3 4">
    <name type="scientific">Acinetobacter baumannii</name>
    <dbReference type="NCBI Taxonomy" id="470"/>
    <lineage>
        <taxon>Bacteria</taxon>
        <taxon>Pseudomonadati</taxon>
        <taxon>Pseudomonadota</taxon>
        <taxon>Gammaproteobacteria</taxon>
        <taxon>Moraxellales</taxon>
        <taxon>Moraxellaceae</taxon>
        <taxon>Acinetobacter</taxon>
        <taxon>Acinetobacter calcoaceticus/baumannii complex</taxon>
    </lineage>
</organism>
<proteinExistence type="predicted"/>
<reference evidence="3 4" key="1">
    <citation type="submission" date="2018-07" db="EMBL/GenBank/DDBJ databases">
        <authorList>
            <consortium name="Pathogen Informatics"/>
        </authorList>
    </citation>
    <scope>NUCLEOTIDE SEQUENCE [LARGE SCALE GENOMIC DNA]</scope>
    <source>
        <strain evidence="3 4">4300STDY7045823</strain>
    </source>
</reference>
<gene>
    <name evidence="2" type="ORF">P9867_020595</name>
    <name evidence="1" type="ORF">P9867_15950</name>
    <name evidence="3" type="ORF">SAMEA104305318_03406</name>
</gene>
<evidence type="ECO:0000313" key="1">
    <source>
        <dbReference type="EMBL" id="MDK4883123.1"/>
    </source>
</evidence>
<name>A0A335G5L9_ACIBA</name>
<dbReference type="Proteomes" id="UP001174156">
    <property type="component" value="Unassembled WGS sequence"/>
</dbReference>
<evidence type="ECO:0000313" key="2">
    <source>
        <dbReference type="EMBL" id="MEC5498749.1"/>
    </source>
</evidence>
<evidence type="ECO:0000313" key="4">
    <source>
        <dbReference type="Proteomes" id="UP000252694"/>
    </source>
</evidence>
<dbReference type="EMBL" id="JARTMM020000002">
    <property type="protein sequence ID" value="MEC5498749.1"/>
    <property type="molecule type" value="Genomic_DNA"/>
</dbReference>
<dbReference type="EMBL" id="UFMQ01000023">
    <property type="protein sequence ID" value="SST30012.1"/>
    <property type="molecule type" value="Genomic_DNA"/>
</dbReference>
<reference evidence="2" key="4">
    <citation type="submission" date="2024-01" db="EMBL/GenBank/DDBJ databases">
        <authorList>
            <person name="Macesic N."/>
        </authorList>
    </citation>
    <scope>NUCLEOTIDE SEQUENCE</scope>
    <source>
        <strain evidence="2">CPO519</strain>
    </source>
</reference>
<protein>
    <submittedName>
        <fullName evidence="3">Uncharacterized protein</fullName>
    </submittedName>
</protein>
<dbReference type="Proteomes" id="UP000252694">
    <property type="component" value="Unassembled WGS sequence"/>
</dbReference>
<sequence>MTKEQLDDLQTLGMTDYKTRLHVKGVRIVEVQQYSKSVDNNAVQPLATNTTQPQFLN</sequence>
<dbReference type="EMBL" id="JARTMM010000075">
    <property type="protein sequence ID" value="MDK4883123.1"/>
    <property type="molecule type" value="Genomic_DNA"/>
</dbReference>
<dbReference type="RefSeq" id="WP_162900306.1">
    <property type="nucleotide sequence ID" value="NZ_CP048828.1"/>
</dbReference>
<reference evidence="1" key="3">
    <citation type="submission" date="2023-01" db="EMBL/GenBank/DDBJ databases">
        <title>Genomic dissection of endemic carbapenem resistance: metallo-beta-lactamase gene dissemination through clonal, plasmid and integron transfer pathways.</title>
        <authorList>
            <person name="Macesic N."/>
        </authorList>
    </citation>
    <scope>NUCLEOTIDE SEQUENCE</scope>
    <source>
        <strain evidence="1">CPO519</strain>
    </source>
</reference>
<reference evidence="2 5" key="2">
    <citation type="journal article" date="2023" name="Nat. Commun.">
        <title>Genomic dissection of endemic carbapenem resistance reveals metallo-beta-lactamase dissemination through clonal, plasmid and integron transfer.</title>
        <authorList>
            <person name="Macesic N."/>
            <person name="Hawkey J."/>
            <person name="Vezina B."/>
            <person name="Wisniewski J.A."/>
            <person name="Cottingham H."/>
            <person name="Blakeway L.V."/>
            <person name="Harshegyi T."/>
            <person name="Pragastis K."/>
            <person name="Badoordeen G.Z."/>
            <person name="Dennison A."/>
            <person name="Spelman D.W."/>
            <person name="Jenney A.W.J."/>
            <person name="Peleg A.Y."/>
        </authorList>
    </citation>
    <scope>NUCLEOTIDE SEQUENCE [LARGE SCALE GENOMIC DNA]</scope>
    <source>
        <strain evidence="2 5">CPO519</strain>
    </source>
</reference>